<dbReference type="EMBL" id="VWPK01000051">
    <property type="protein sequence ID" value="KAA5609398.1"/>
    <property type="molecule type" value="Genomic_DNA"/>
</dbReference>
<evidence type="ECO:0000256" key="1">
    <source>
        <dbReference type="SAM" id="MobiDB-lite"/>
    </source>
</evidence>
<protein>
    <submittedName>
        <fullName evidence="3">Prepilin-type N-terminal cleavage/methylation domain-containing protein</fullName>
    </submittedName>
</protein>
<feature type="region of interest" description="Disordered" evidence="1">
    <location>
        <begin position="1"/>
        <end position="31"/>
    </location>
</feature>
<name>A0A5M6IPB0_9PROT</name>
<keyword evidence="2" id="KW-0472">Membrane</keyword>
<keyword evidence="2" id="KW-1133">Transmembrane helix</keyword>
<dbReference type="AlphaFoldDB" id="A0A5M6IPB0"/>
<dbReference type="RefSeq" id="WP_150043706.1">
    <property type="nucleotide sequence ID" value="NZ_OW485601.1"/>
</dbReference>
<keyword evidence="4" id="KW-1185">Reference proteome</keyword>
<dbReference type="Proteomes" id="UP000325255">
    <property type="component" value="Unassembled WGS sequence"/>
</dbReference>
<organism evidence="3 4">
    <name type="scientific">Rhodovastum atsumiense</name>
    <dbReference type="NCBI Taxonomy" id="504468"/>
    <lineage>
        <taxon>Bacteria</taxon>
        <taxon>Pseudomonadati</taxon>
        <taxon>Pseudomonadota</taxon>
        <taxon>Alphaproteobacteria</taxon>
        <taxon>Acetobacterales</taxon>
        <taxon>Acetobacteraceae</taxon>
        <taxon>Rhodovastum</taxon>
    </lineage>
</organism>
<dbReference type="NCBIfam" id="TIGR02532">
    <property type="entry name" value="IV_pilin_GFxxxE"/>
    <property type="match status" value="1"/>
</dbReference>
<dbReference type="Pfam" id="PF07963">
    <property type="entry name" value="N_methyl"/>
    <property type="match status" value="1"/>
</dbReference>
<proteinExistence type="predicted"/>
<evidence type="ECO:0000313" key="4">
    <source>
        <dbReference type="Proteomes" id="UP000325255"/>
    </source>
</evidence>
<comment type="caution">
    <text evidence="3">The sequence shown here is derived from an EMBL/GenBank/DDBJ whole genome shotgun (WGS) entry which is preliminary data.</text>
</comment>
<sequence length="169" mass="17707">MVIEKEGQGSALDPAGATRPLHPNSAARRKAHGKVPNGFTLLEVLMAFVIAALALALLYRGGIEGLAGTRAALRRDEAVARATARLEAMCHGARLAPGLQEGDDGGGFRWRTRVQVTESVAIAPGGAEGQRLRLTLFSVGVTLSWPGALRPHEVSLATRCLAALPMEPG</sequence>
<evidence type="ECO:0000313" key="3">
    <source>
        <dbReference type="EMBL" id="KAA5609398.1"/>
    </source>
</evidence>
<gene>
    <name evidence="3" type="ORF">F1189_24285</name>
</gene>
<evidence type="ECO:0000256" key="2">
    <source>
        <dbReference type="SAM" id="Phobius"/>
    </source>
</evidence>
<accession>A0A5M6IPB0</accession>
<keyword evidence="2" id="KW-0812">Transmembrane</keyword>
<dbReference type="OrthoDB" id="8253460at2"/>
<reference evidence="3 4" key="1">
    <citation type="submission" date="2019-09" db="EMBL/GenBank/DDBJ databases">
        <title>Genome sequence of Rhodovastum atsumiense, a diverse member of the Acetobacteraceae family of non-sulfur purple photosynthetic bacteria.</title>
        <authorList>
            <person name="Meyer T."/>
            <person name="Kyndt J."/>
        </authorList>
    </citation>
    <scope>NUCLEOTIDE SEQUENCE [LARGE SCALE GENOMIC DNA]</scope>
    <source>
        <strain evidence="3 4">DSM 21279</strain>
    </source>
</reference>
<feature type="transmembrane region" description="Helical" evidence="2">
    <location>
        <begin position="39"/>
        <end position="59"/>
    </location>
</feature>
<dbReference type="InterPro" id="IPR012902">
    <property type="entry name" value="N_methyl_site"/>
</dbReference>